<accession>A0A1X0R6E2</accession>
<protein>
    <submittedName>
        <fullName evidence="2">Uncharacterized protein</fullName>
    </submittedName>
</protein>
<dbReference type="VEuPathDB" id="FungiDB:BCV72DRAFT_304573"/>
<feature type="region of interest" description="Disordered" evidence="1">
    <location>
        <begin position="33"/>
        <end position="54"/>
    </location>
</feature>
<gene>
    <name evidence="2" type="ORF">BCV72DRAFT_304573</name>
</gene>
<dbReference type="AlphaFoldDB" id="A0A1X0R6E2"/>
<name>A0A1X0R6E2_RHIZD</name>
<dbReference type="Proteomes" id="UP000242414">
    <property type="component" value="Unassembled WGS sequence"/>
</dbReference>
<reference evidence="2" key="1">
    <citation type="journal article" date="2016" name="Proc. Natl. Acad. Sci. U.S.A.">
        <title>Lipid metabolic changes in an early divergent fungus govern the establishment of a mutualistic symbiosis with endobacteria.</title>
        <authorList>
            <person name="Lastovetsky O.A."/>
            <person name="Gaspar M.L."/>
            <person name="Mondo S.J."/>
            <person name="LaButti K.M."/>
            <person name="Sandor L."/>
            <person name="Grigoriev I.V."/>
            <person name="Henry S.A."/>
            <person name="Pawlowska T.E."/>
        </authorList>
    </citation>
    <scope>NUCLEOTIDE SEQUENCE [LARGE SCALE GENOMIC DNA]</scope>
    <source>
        <strain evidence="2">ATCC 52814</strain>
    </source>
</reference>
<feature type="compositionally biased region" description="Polar residues" evidence="1">
    <location>
        <begin position="42"/>
        <end position="51"/>
    </location>
</feature>
<evidence type="ECO:0000256" key="1">
    <source>
        <dbReference type="SAM" id="MobiDB-lite"/>
    </source>
</evidence>
<organism evidence="2">
    <name type="scientific">Rhizopus microsporus var. microsporus</name>
    <dbReference type="NCBI Taxonomy" id="86635"/>
    <lineage>
        <taxon>Eukaryota</taxon>
        <taxon>Fungi</taxon>
        <taxon>Fungi incertae sedis</taxon>
        <taxon>Mucoromycota</taxon>
        <taxon>Mucoromycotina</taxon>
        <taxon>Mucoromycetes</taxon>
        <taxon>Mucorales</taxon>
        <taxon>Mucorineae</taxon>
        <taxon>Rhizopodaceae</taxon>
        <taxon>Rhizopus</taxon>
    </lineage>
</organism>
<proteinExistence type="predicted"/>
<dbReference type="OrthoDB" id="2405052at2759"/>
<evidence type="ECO:0000313" key="2">
    <source>
        <dbReference type="EMBL" id="ORE07488.1"/>
    </source>
</evidence>
<dbReference type="EMBL" id="KV921903">
    <property type="protein sequence ID" value="ORE07488.1"/>
    <property type="molecule type" value="Genomic_DNA"/>
</dbReference>
<sequence length="86" mass="9988">MTLEEEHYLSNTPVDVAIKALQTQVEQLKRIVNNKNTKEQDSSNNTSNEAEVQSLKKEIQELKTANDKAEYRIKMLLRALEERDNK</sequence>